<dbReference type="AlphaFoldDB" id="A0A5J4TAT0"/>
<name>A0A5J4TAT0_9EUKA</name>
<dbReference type="OrthoDB" id="2381483at2759"/>
<comment type="caution">
    <text evidence="1">The sequence shown here is derived from an EMBL/GenBank/DDBJ whole genome shotgun (WGS) entry which is preliminary data.</text>
</comment>
<dbReference type="Proteomes" id="UP000324800">
    <property type="component" value="Unassembled WGS sequence"/>
</dbReference>
<sequence>MQDLLKGIKVIPCQNGWCFIIKEYDCIAGKNTIKYKSRTALQDQHRTNRFWQDGKKHIAAIDSLEQYHSQFEKLGIKIVSQNPKIFSIFQGYQYIQNASKKTENVTDIDGKVDRFNAVIENKMFAITNEMKNCGDARMSNIDTLKINHYRQFFLIE</sequence>
<proteinExistence type="predicted"/>
<organism evidence="1 2">
    <name type="scientific">Streblomastix strix</name>
    <dbReference type="NCBI Taxonomy" id="222440"/>
    <lineage>
        <taxon>Eukaryota</taxon>
        <taxon>Metamonada</taxon>
        <taxon>Preaxostyla</taxon>
        <taxon>Oxymonadida</taxon>
        <taxon>Streblomastigidae</taxon>
        <taxon>Streblomastix</taxon>
    </lineage>
</organism>
<evidence type="ECO:0000313" key="1">
    <source>
        <dbReference type="EMBL" id="KAA6355486.1"/>
    </source>
</evidence>
<dbReference type="EMBL" id="SNRW01034549">
    <property type="protein sequence ID" value="KAA6355486.1"/>
    <property type="molecule type" value="Genomic_DNA"/>
</dbReference>
<reference evidence="1 2" key="1">
    <citation type="submission" date="2019-03" db="EMBL/GenBank/DDBJ databases">
        <title>Single cell metagenomics reveals metabolic interactions within the superorganism composed of flagellate Streblomastix strix and complex community of Bacteroidetes bacteria on its surface.</title>
        <authorList>
            <person name="Treitli S.C."/>
            <person name="Kolisko M."/>
            <person name="Husnik F."/>
            <person name="Keeling P."/>
            <person name="Hampl V."/>
        </authorList>
    </citation>
    <scope>NUCLEOTIDE SEQUENCE [LARGE SCALE GENOMIC DNA]</scope>
    <source>
        <strain evidence="1">ST1C</strain>
    </source>
</reference>
<accession>A0A5J4TAT0</accession>
<protein>
    <submittedName>
        <fullName evidence="1">Uncharacterized protein</fullName>
    </submittedName>
</protein>
<evidence type="ECO:0000313" key="2">
    <source>
        <dbReference type="Proteomes" id="UP000324800"/>
    </source>
</evidence>
<gene>
    <name evidence="1" type="ORF">EZS28_048987</name>
</gene>